<organism evidence="1 2">
    <name type="scientific">Trinickia fusca</name>
    <dbReference type="NCBI Taxonomy" id="2419777"/>
    <lineage>
        <taxon>Bacteria</taxon>
        <taxon>Pseudomonadati</taxon>
        <taxon>Pseudomonadota</taxon>
        <taxon>Betaproteobacteria</taxon>
        <taxon>Burkholderiales</taxon>
        <taxon>Burkholderiaceae</taxon>
        <taxon>Trinickia</taxon>
    </lineage>
</organism>
<proteinExistence type="predicted"/>
<dbReference type="EMBL" id="RBZV01000006">
    <property type="protein sequence ID" value="RKP46825.1"/>
    <property type="molecule type" value="Genomic_DNA"/>
</dbReference>
<gene>
    <name evidence="1" type="ORF">D7S89_15795</name>
</gene>
<dbReference type="Pfam" id="PF09684">
    <property type="entry name" value="Tail_P2_I"/>
    <property type="match status" value="1"/>
</dbReference>
<keyword evidence="2" id="KW-1185">Reference proteome</keyword>
<comment type="caution">
    <text evidence="1">The sequence shown here is derived from an EMBL/GenBank/DDBJ whole genome shotgun (WGS) entry which is preliminary data.</text>
</comment>
<evidence type="ECO:0008006" key="3">
    <source>
        <dbReference type="Google" id="ProtNLM"/>
    </source>
</evidence>
<sequence>MSTPTTPKPSSYLRYLPAVYSGPDSAFVGNYLNIFEKLLTSDDDALNGRRGIQALLAAGVIGNLFYPRLSFLFEPSNTEFIPPISGLEPDKETQILADLDSYIGVPVPVNPTTKFSGSPQASATPKSATQAWLDGLLDWLGGWVNLTPDSQWSIDKKRMVIAQVLALYRLRGTPQGLNFLINLLFDLPRQITGIAYQPPQRGQKASTVPITGSMTVTVSNPTPPCIGVSDKVASAFILHEQYQSGQPVVSGYFPWRFDVLITLPNAANPDFILTRDNVQEILTLQKNLQQLLAVIKPAATRFTIGILPSMQLPVTHTPLCSSATLGNNTLLGLSGKSTSN</sequence>
<name>A0A494X7W7_9BURK</name>
<dbReference type="OrthoDB" id="8780829at2"/>
<dbReference type="Proteomes" id="UP000280434">
    <property type="component" value="Unassembled WGS sequence"/>
</dbReference>
<evidence type="ECO:0000313" key="2">
    <source>
        <dbReference type="Proteomes" id="UP000280434"/>
    </source>
</evidence>
<accession>A0A494X7W7</accession>
<dbReference type="AlphaFoldDB" id="A0A494X7W7"/>
<evidence type="ECO:0000313" key="1">
    <source>
        <dbReference type="EMBL" id="RKP46825.1"/>
    </source>
</evidence>
<dbReference type="RefSeq" id="WP_121278653.1">
    <property type="nucleotide sequence ID" value="NZ_RBZV01000006.1"/>
</dbReference>
<protein>
    <recommendedName>
        <fullName evidence="3">Phage tail protein</fullName>
    </recommendedName>
</protein>
<dbReference type="InterPro" id="IPR006521">
    <property type="entry name" value="Tail_protein_I"/>
</dbReference>
<reference evidence="1 2" key="1">
    <citation type="submission" date="2018-10" db="EMBL/GenBank/DDBJ databases">
        <title>Paraburkholderia sp. 7MK8-2, isolated from soil.</title>
        <authorList>
            <person name="Gao Z.-H."/>
            <person name="Qiu L.-H."/>
        </authorList>
    </citation>
    <scope>NUCLEOTIDE SEQUENCE [LARGE SCALE GENOMIC DNA]</scope>
    <source>
        <strain evidence="1 2">7MK8-2</strain>
    </source>
</reference>